<dbReference type="EMBL" id="CP041765">
    <property type="protein sequence ID" value="QDQ97893.1"/>
    <property type="molecule type" value="Genomic_DNA"/>
</dbReference>
<dbReference type="PANTHER" id="PTHR47359">
    <property type="entry name" value="PEPTIDOGLYCAN DL-ENDOPEPTIDASE CWLO"/>
    <property type="match status" value="1"/>
</dbReference>
<keyword evidence="7" id="KW-0732">Signal</keyword>
<comment type="similarity">
    <text evidence="1">Belongs to the peptidase C40 family.</text>
</comment>
<evidence type="ECO:0000313" key="9">
    <source>
        <dbReference type="EMBL" id="QDQ97893.1"/>
    </source>
</evidence>
<feature type="coiled-coil region" evidence="5">
    <location>
        <begin position="193"/>
        <end position="241"/>
    </location>
</feature>
<name>A0A516X4G8_9ACTN</name>
<proteinExistence type="inferred from homology"/>
<evidence type="ECO:0000256" key="7">
    <source>
        <dbReference type="SAM" id="SignalP"/>
    </source>
</evidence>
<keyword evidence="10" id="KW-1185">Reference proteome</keyword>
<keyword evidence="5" id="KW-0175">Coiled coil</keyword>
<keyword evidence="3" id="KW-0378">Hydrolase</keyword>
<dbReference type="InterPro" id="IPR051794">
    <property type="entry name" value="PG_Endopeptidase_C40"/>
</dbReference>
<reference evidence="9 10" key="2">
    <citation type="submission" date="2019-07" db="EMBL/GenBank/DDBJ databases">
        <authorList>
            <person name="Huang Y."/>
        </authorList>
    </citation>
    <scope>NUCLEOTIDE SEQUENCE [LARGE SCALE GENOMIC DNA]</scope>
    <source>
        <strain evidence="9 10">HY188</strain>
    </source>
</reference>
<dbReference type="InterPro" id="IPR038765">
    <property type="entry name" value="Papain-like_cys_pep_sf"/>
</dbReference>
<evidence type="ECO:0000256" key="6">
    <source>
        <dbReference type="SAM" id="MobiDB-lite"/>
    </source>
</evidence>
<feature type="domain" description="NlpC/P60" evidence="8">
    <location>
        <begin position="281"/>
        <end position="395"/>
    </location>
</feature>
<evidence type="ECO:0000256" key="5">
    <source>
        <dbReference type="SAM" id="Coils"/>
    </source>
</evidence>
<dbReference type="Proteomes" id="UP000317344">
    <property type="component" value="Chromosome"/>
</dbReference>
<dbReference type="SUPFAM" id="SSF54001">
    <property type="entry name" value="Cysteine proteinases"/>
    <property type="match status" value="1"/>
</dbReference>
<organism evidence="9 10">
    <name type="scientific">Tomitella fengzijianii</name>
    <dbReference type="NCBI Taxonomy" id="2597660"/>
    <lineage>
        <taxon>Bacteria</taxon>
        <taxon>Bacillati</taxon>
        <taxon>Actinomycetota</taxon>
        <taxon>Actinomycetes</taxon>
        <taxon>Mycobacteriales</taxon>
        <taxon>Tomitella</taxon>
    </lineage>
</organism>
<gene>
    <name evidence="9" type="ORF">FO059_11940</name>
</gene>
<dbReference type="OrthoDB" id="5177647at2"/>
<dbReference type="InterPro" id="IPR000064">
    <property type="entry name" value="NLP_P60_dom"/>
</dbReference>
<keyword evidence="2" id="KW-0645">Protease</keyword>
<accession>A0A516X4G8</accession>
<dbReference type="KEGG" id="toy:FO059_11940"/>
<dbReference type="GO" id="GO:0008234">
    <property type="term" value="F:cysteine-type peptidase activity"/>
    <property type="evidence" value="ECO:0007669"/>
    <property type="project" value="UniProtKB-KW"/>
</dbReference>
<evidence type="ECO:0000259" key="8">
    <source>
        <dbReference type="PROSITE" id="PS51935"/>
    </source>
</evidence>
<keyword evidence="4" id="KW-0788">Thiol protease</keyword>
<dbReference type="PANTHER" id="PTHR47359:SF3">
    <property type="entry name" value="NLP_P60 DOMAIN-CONTAINING PROTEIN-RELATED"/>
    <property type="match status" value="1"/>
</dbReference>
<dbReference type="PROSITE" id="PS51935">
    <property type="entry name" value="NLPC_P60"/>
    <property type="match status" value="1"/>
</dbReference>
<sequence>MNRTGGMRAVVSRHSLPTLRGSVTALAVALVCGSVVGQAGADPQPGPAVPIVDAQPATQPPAPAADRAHREAPDPAAAFTVPPAPTDPGAAVDQIITLSHEAERANQAVLAQQQQVDAAVTDQHAAEARRDAAQAAVDAAQAAVDRYRGTADRVAAANYQGVQVNKLYALMLSKSPQQLLDQMSVLDQVTFETERQLAEYKSAESDARAARAESARAADAAAQATAAAQDAQDRLRDKQEAFQGRINEVRGLYGQMTGAARAQLAGALVPAGFDIAGIVGSGPEFAALQVALTRIGDPYVWGATGSHQFDCSGLVQWAYAQVGIDVPRTSQQQAQGGTPVDPADMRPGDVVTFYDDVSHVGIYAGNGMMVHASTFGVPVKVQAVDSFPIHNVRRY</sequence>
<dbReference type="Gene3D" id="3.90.1720.10">
    <property type="entry name" value="endopeptidase domain like (from Nostoc punctiforme)"/>
    <property type="match status" value="1"/>
</dbReference>
<dbReference type="GO" id="GO:0006508">
    <property type="term" value="P:proteolysis"/>
    <property type="evidence" value="ECO:0007669"/>
    <property type="project" value="UniProtKB-KW"/>
</dbReference>
<evidence type="ECO:0000256" key="3">
    <source>
        <dbReference type="ARBA" id="ARBA00022801"/>
    </source>
</evidence>
<dbReference type="Pfam" id="PF00877">
    <property type="entry name" value="NLPC_P60"/>
    <property type="match status" value="1"/>
</dbReference>
<protein>
    <submittedName>
        <fullName evidence="9">NlpC/P60 family protein</fullName>
    </submittedName>
</protein>
<evidence type="ECO:0000256" key="4">
    <source>
        <dbReference type="ARBA" id="ARBA00022807"/>
    </source>
</evidence>
<evidence type="ECO:0000313" key="10">
    <source>
        <dbReference type="Proteomes" id="UP000317344"/>
    </source>
</evidence>
<feature type="region of interest" description="Disordered" evidence="6">
    <location>
        <begin position="44"/>
        <end position="87"/>
    </location>
</feature>
<evidence type="ECO:0000256" key="2">
    <source>
        <dbReference type="ARBA" id="ARBA00022670"/>
    </source>
</evidence>
<feature type="chain" id="PRO_5021834140" evidence="7">
    <location>
        <begin position="42"/>
        <end position="395"/>
    </location>
</feature>
<dbReference type="AlphaFoldDB" id="A0A516X4G8"/>
<reference evidence="9 10" key="1">
    <citation type="submission" date="2019-07" db="EMBL/GenBank/DDBJ databases">
        <title>Tomitella cavernea sp. nov., an actinomycete isolated from soil.</title>
        <authorList>
            <person name="Cheng J."/>
        </authorList>
    </citation>
    <scope>NUCLEOTIDE SEQUENCE [LARGE SCALE GENOMIC DNA]</scope>
    <source>
        <strain evidence="9 10">HY188</strain>
    </source>
</reference>
<feature type="signal peptide" evidence="7">
    <location>
        <begin position="1"/>
        <end position="41"/>
    </location>
</feature>
<evidence type="ECO:0000256" key="1">
    <source>
        <dbReference type="ARBA" id="ARBA00007074"/>
    </source>
</evidence>